<dbReference type="EMBL" id="CP007806">
    <property type="protein sequence ID" value="AIG26110.1"/>
    <property type="molecule type" value="Genomic_DNA"/>
</dbReference>
<protein>
    <submittedName>
        <fullName evidence="1">Uncharacterized protein</fullName>
    </submittedName>
</protein>
<keyword evidence="2" id="KW-1185">Reference proteome</keyword>
<sequence>MNNMVHSLPQIKTFRDTSGKIPFWDDPSVTGGIDRPANYQPRTDMMAIVSDFYHGRFLEEDELILTLIRDSVVINENQLRRLLKGKLTSSRISTRIRYMSVFGVTDQWKLRSRQEDASLPPAPWSVGIAGFLYLKHRYPDFVFHPARLLELGTKALQRYIALNELRTQMYEYQVLRGWKWHGVIDSNPKLGKPLAIGEIKGPKGNILLVTERLQQSQNYMEHISSRLRNWNTVFVENNNALPIMDFDRLPAVVLLSVSTISFAQEVASRLHIDGLKLPVWFIIDELLFTKELPQAILGLKEETLHPIGLNWLVKRET</sequence>
<gene>
    <name evidence="1" type="ORF">BRLA_c017870</name>
</gene>
<dbReference type="RefSeq" id="WP_003337758.1">
    <property type="nucleotide sequence ID" value="NZ_CP007806.1"/>
</dbReference>
<evidence type="ECO:0000313" key="2">
    <source>
        <dbReference type="Proteomes" id="UP000005850"/>
    </source>
</evidence>
<dbReference type="Proteomes" id="UP000005850">
    <property type="component" value="Chromosome"/>
</dbReference>
<dbReference type="KEGG" id="blr:BRLA_c017870"/>
<dbReference type="STRING" id="1042163.BRLA_c017870"/>
<dbReference type="HOGENOM" id="CLU_865118_0_0_9"/>
<evidence type="ECO:0000313" key="1">
    <source>
        <dbReference type="EMBL" id="AIG26110.1"/>
    </source>
</evidence>
<accession>A0A075R968</accession>
<proteinExistence type="predicted"/>
<reference evidence="1 2" key="1">
    <citation type="journal article" date="2011" name="J. Bacteriol.">
        <title>Genome sequence of Brevibacillus laterosporus LMG 15441, a pathogen of invertebrates.</title>
        <authorList>
            <person name="Djukic M."/>
            <person name="Poehlein A."/>
            <person name="Thurmer A."/>
            <person name="Daniel R."/>
        </authorList>
    </citation>
    <scope>NUCLEOTIDE SEQUENCE [LARGE SCALE GENOMIC DNA]</scope>
    <source>
        <strain evidence="1 2">LMG 15441</strain>
    </source>
</reference>
<dbReference type="AlphaFoldDB" id="A0A075R968"/>
<organism evidence="1 2">
    <name type="scientific">Brevibacillus laterosporus LMG 15441</name>
    <dbReference type="NCBI Taxonomy" id="1042163"/>
    <lineage>
        <taxon>Bacteria</taxon>
        <taxon>Bacillati</taxon>
        <taxon>Bacillota</taxon>
        <taxon>Bacilli</taxon>
        <taxon>Bacillales</taxon>
        <taxon>Paenibacillaceae</taxon>
        <taxon>Brevibacillus</taxon>
    </lineage>
</organism>
<name>A0A075R968_BRELA</name>